<reference evidence="1 2" key="1">
    <citation type="submission" date="2024-06" db="EMBL/GenBank/DDBJ databases">
        <title>A chromosome level genome sequence of Diviner's sage (Salvia divinorum).</title>
        <authorList>
            <person name="Ford S.A."/>
            <person name="Ro D.-K."/>
            <person name="Ness R.W."/>
            <person name="Phillips M.A."/>
        </authorList>
    </citation>
    <scope>NUCLEOTIDE SEQUENCE [LARGE SCALE GENOMIC DNA]</scope>
    <source>
        <strain evidence="1">SAF-2024a</strain>
        <tissue evidence="1">Leaf</tissue>
    </source>
</reference>
<proteinExistence type="predicted"/>
<name>A0ABD1G393_SALDI</name>
<sequence length="117" mass="13331">MAVRVCRCSSRCIFRRRCNTYPMAGTGRSVVNFTSSPPPSPPPSTHNHHLRLIPPSCAAHRRLEWPNLREFHSRPTVRSRRLPSADFNKGGAVCGEKSYIHFASRLEDLRFKSTQVE</sequence>
<dbReference type="EMBL" id="JBEAFC010000011">
    <property type="protein sequence ID" value="KAL1537639.1"/>
    <property type="molecule type" value="Genomic_DNA"/>
</dbReference>
<accession>A0ABD1G393</accession>
<keyword evidence="2" id="KW-1185">Reference proteome</keyword>
<gene>
    <name evidence="1" type="ORF">AAHA92_30128</name>
</gene>
<evidence type="ECO:0000313" key="1">
    <source>
        <dbReference type="EMBL" id="KAL1537639.1"/>
    </source>
</evidence>
<evidence type="ECO:0000313" key="2">
    <source>
        <dbReference type="Proteomes" id="UP001567538"/>
    </source>
</evidence>
<organism evidence="1 2">
    <name type="scientific">Salvia divinorum</name>
    <name type="common">Maria pastora</name>
    <name type="synonym">Diviner's sage</name>
    <dbReference type="NCBI Taxonomy" id="28513"/>
    <lineage>
        <taxon>Eukaryota</taxon>
        <taxon>Viridiplantae</taxon>
        <taxon>Streptophyta</taxon>
        <taxon>Embryophyta</taxon>
        <taxon>Tracheophyta</taxon>
        <taxon>Spermatophyta</taxon>
        <taxon>Magnoliopsida</taxon>
        <taxon>eudicotyledons</taxon>
        <taxon>Gunneridae</taxon>
        <taxon>Pentapetalae</taxon>
        <taxon>asterids</taxon>
        <taxon>lamiids</taxon>
        <taxon>Lamiales</taxon>
        <taxon>Lamiaceae</taxon>
        <taxon>Nepetoideae</taxon>
        <taxon>Mentheae</taxon>
        <taxon>Salviinae</taxon>
        <taxon>Salvia</taxon>
        <taxon>Salvia subgen. Calosphace</taxon>
    </lineage>
</organism>
<dbReference type="Proteomes" id="UP001567538">
    <property type="component" value="Unassembled WGS sequence"/>
</dbReference>
<protein>
    <submittedName>
        <fullName evidence="1">Uncharacterized protein</fullName>
    </submittedName>
</protein>
<comment type="caution">
    <text evidence="1">The sequence shown here is derived from an EMBL/GenBank/DDBJ whole genome shotgun (WGS) entry which is preliminary data.</text>
</comment>
<dbReference type="AlphaFoldDB" id="A0ABD1G393"/>